<dbReference type="GO" id="GO:0005524">
    <property type="term" value="F:ATP binding"/>
    <property type="evidence" value="ECO:0007669"/>
    <property type="project" value="UniProtKB-KW"/>
</dbReference>
<evidence type="ECO:0000256" key="8">
    <source>
        <dbReference type="ARBA" id="ARBA00023235"/>
    </source>
</evidence>
<dbReference type="PANTHER" id="PTHR47962:SF5">
    <property type="entry name" value="ATP-DEPENDENT HELICASE LHR-RELATED"/>
    <property type="match status" value="1"/>
</dbReference>
<dbReference type="InterPro" id="IPR027417">
    <property type="entry name" value="P-loop_NTPase"/>
</dbReference>
<keyword evidence="13" id="KW-1185">Reference proteome</keyword>
<evidence type="ECO:0000259" key="10">
    <source>
        <dbReference type="PROSITE" id="PS51192"/>
    </source>
</evidence>
<dbReference type="GO" id="GO:0006281">
    <property type="term" value="P:DNA repair"/>
    <property type="evidence" value="ECO:0007669"/>
    <property type="project" value="UniProtKB-KW"/>
</dbReference>
<dbReference type="InterPro" id="IPR045628">
    <property type="entry name" value="Lhr_WH_dom"/>
</dbReference>
<dbReference type="RefSeq" id="WP_184786524.1">
    <property type="nucleotide sequence ID" value="NZ_BONT01000014.1"/>
</dbReference>
<dbReference type="Pfam" id="PF00271">
    <property type="entry name" value="Helicase_C"/>
    <property type="match status" value="1"/>
</dbReference>
<keyword evidence="8" id="KW-0413">Isomerase</keyword>
<reference evidence="12 13" key="1">
    <citation type="submission" date="2020-08" db="EMBL/GenBank/DDBJ databases">
        <title>Genomic Encyclopedia of Type Strains, Phase IV (KMG-IV): sequencing the most valuable type-strain genomes for metagenomic binning, comparative biology and taxonomic classification.</title>
        <authorList>
            <person name="Goeker M."/>
        </authorList>
    </citation>
    <scope>NUCLEOTIDE SEQUENCE [LARGE SCALE GENOMIC DNA]</scope>
    <source>
        <strain evidence="12 13">YIM 65646</strain>
    </source>
</reference>
<evidence type="ECO:0000259" key="11">
    <source>
        <dbReference type="PROSITE" id="PS51194"/>
    </source>
</evidence>
<dbReference type="Pfam" id="PF23236">
    <property type="entry name" value="WHD_2nd_Lhr"/>
    <property type="match status" value="1"/>
</dbReference>
<dbReference type="InterPro" id="IPR003593">
    <property type="entry name" value="AAA+_ATPase"/>
</dbReference>
<keyword evidence="2" id="KW-0227">DNA damage</keyword>
<evidence type="ECO:0000256" key="7">
    <source>
        <dbReference type="ARBA" id="ARBA00023204"/>
    </source>
</evidence>
<accession>A0A841FCV9</accession>
<evidence type="ECO:0000313" key="13">
    <source>
        <dbReference type="Proteomes" id="UP000548476"/>
    </source>
</evidence>
<dbReference type="Gene3D" id="3.40.50.300">
    <property type="entry name" value="P-loop containing nucleotide triphosphate hydrolases"/>
    <property type="match status" value="2"/>
</dbReference>
<keyword evidence="5" id="KW-0067">ATP-binding</keyword>
<evidence type="ECO:0000256" key="5">
    <source>
        <dbReference type="ARBA" id="ARBA00022840"/>
    </source>
</evidence>
<dbReference type="SMART" id="SM00490">
    <property type="entry name" value="HELICc"/>
    <property type="match status" value="1"/>
</dbReference>
<dbReference type="Pfam" id="PF00270">
    <property type="entry name" value="DEAD"/>
    <property type="match status" value="1"/>
</dbReference>
<dbReference type="GO" id="GO:0016887">
    <property type="term" value="F:ATP hydrolysis activity"/>
    <property type="evidence" value="ECO:0007669"/>
    <property type="project" value="TreeGrafter"/>
</dbReference>
<feature type="compositionally biased region" description="Basic and acidic residues" evidence="9">
    <location>
        <begin position="1267"/>
        <end position="1277"/>
    </location>
</feature>
<dbReference type="Proteomes" id="UP000548476">
    <property type="component" value="Unassembled WGS sequence"/>
</dbReference>
<comment type="caution">
    <text evidence="12">The sequence shown here is derived from an EMBL/GenBank/DDBJ whole genome shotgun (WGS) entry which is preliminary data.</text>
</comment>
<sequence>MGNDPLAGFTPATRRWFASAFTAPTAAQAEAWTSISRGDNTLVVAPTGSGKTLSAFLWAIDRLSVAPPPEKATRRCRVLYISPLKALAYDVERNLRRPLDGIRAVAEAQGLTVPQVAVGMRTGDTPASERRAFARTPPDILITTPESLFLLLTSAARESLRSVETVIIDEVHAVSATKRGTHLALSLERLDALLERPAQRIGLSATVRPVEQATEFLGGVAPVTLVRPASAKTIEVTVEVPMEDLTSPEPDPDGRKASVWPAVERRLLDLIRAHSSTIVFVNGRGLAERMCGRLNELATGMVPPTAIKEQMTAQSHKSAGAPPVVARAHHGSMSREERKYVEEALKGGTLPAVVATSSLELGIDMGAVDLVVQIGAPPSVASGLQRVGRAGHQVGAVSRGVVLPTHPGDLLVSAVVAERMGEGALERTHAPKHPLDVLAQQIVAMVAMDPWPVPRLAELVRRASAYRALPDAALTAVLDMLAGRYPSTGFADLKPRLVWDRRTDVLTARPGAQRLAVTSGGTIPDRGLYPVSLLEGGKGSRVGELDEEMVYESRVGDVFVLGASTWRIEDITPDRILVSPAPGQPARMPFWKGEDIGRPAELGLAIGRRLRAAAAGDGAWPELDRYAVSNLESYLTGQQQATGAIPDDRTVIVERFRDELGDWRLAVHSLLGKPVNGPWSLAIAARISEMYKVDAQALPTDDGIMLRLPDMPEPPSAELVAFDPDEIAALVTGQLANSTLFSARFRECAARSLLMPRRDPRRRQPLWQQRQRAAQLFGVAREFEDFPVTAEAARECVEDFFDLPALTGLMRDLAGRATRLVDIETKRPSPFARSLLFAYVAGNLYSEDTPIAERRANALAVDSTLLAELLGEVRHTELLDPAVVAEAAGWLQWTGAERLRDAEDVIELLRVIGDLSAEEIGERGGEDAWTAELADAGRITPVAIAGEVRWILAEDAGRYTQALGIAVKGVPEAFLAPVADPWGDLVSRYARTHVPFATAGISARFGAEPTTVEPVLRRLAAAGNLAHGEFTAAEPQWCDVEVLRLLKRRSLSALRAEIAPVPARAYARFLPAWQGIGEEAMGVDAVAAAVEQLQGAPIPASALERLVLPARVGDYTPVYLDELTSSGELLWAGSGSLSANDGWITLAYADAAELLLPEPNPEALSTELHTAVLDALGQARFFRDLAETVDAEDDASLVSVLWDLVWSGWVTNDSLAPLRTLLSGAGAHRSRPSPPRSRRARPGFPLSRRAGGAPRTSPPTATGRWQRLPERDTDPTRRLHARAAAALDRHGVLVRETTVGLYPVLSAMEDRGAVRRGYFVSGLGAAQFAEPGAVDRLRACAAPGGEVVVLAATDPANPFGAGLSWPDPRETVADGGGHRAGRRAGALVVLSGGELVLYVERGGRTMLSYTVDEKVLTGAAEALVDTVRRGGLGSLSVERGDGEPVSGTVLGAALTAAGFRETPRGLRLG</sequence>
<dbReference type="SMART" id="SM00382">
    <property type="entry name" value="AAA"/>
    <property type="match status" value="1"/>
</dbReference>
<keyword evidence="3 12" id="KW-0378">Hydrolase</keyword>
<feature type="domain" description="Helicase C-terminal" evidence="11">
    <location>
        <begin position="266"/>
        <end position="438"/>
    </location>
</feature>
<dbReference type="InterPro" id="IPR011545">
    <property type="entry name" value="DEAD/DEAH_box_helicase_dom"/>
</dbReference>
<dbReference type="CDD" id="cd18796">
    <property type="entry name" value="SF2_C_LHR"/>
    <property type="match status" value="1"/>
</dbReference>
<dbReference type="PROSITE" id="PS51192">
    <property type="entry name" value="HELICASE_ATP_BIND_1"/>
    <property type="match status" value="1"/>
</dbReference>
<dbReference type="InterPro" id="IPR055368">
    <property type="entry name" value="WH3_Lhr"/>
</dbReference>
<dbReference type="Pfam" id="PF23235">
    <property type="entry name" value="WHD_3rd_Lhr"/>
    <property type="match status" value="1"/>
</dbReference>
<keyword evidence="6" id="KW-0238">DNA-binding</keyword>
<dbReference type="Pfam" id="PF19306">
    <property type="entry name" value="WHD_Lhr"/>
    <property type="match status" value="1"/>
</dbReference>
<dbReference type="GO" id="GO:0004386">
    <property type="term" value="F:helicase activity"/>
    <property type="evidence" value="ECO:0007669"/>
    <property type="project" value="UniProtKB-KW"/>
</dbReference>
<evidence type="ECO:0000256" key="4">
    <source>
        <dbReference type="ARBA" id="ARBA00022806"/>
    </source>
</evidence>
<keyword evidence="4 12" id="KW-0347">Helicase</keyword>
<evidence type="ECO:0000256" key="1">
    <source>
        <dbReference type="ARBA" id="ARBA00022741"/>
    </source>
</evidence>
<dbReference type="InterPro" id="IPR055369">
    <property type="entry name" value="WH2_Lhr"/>
</dbReference>
<dbReference type="InterPro" id="IPR001650">
    <property type="entry name" value="Helicase_C-like"/>
</dbReference>
<feature type="region of interest" description="Disordered" evidence="9">
    <location>
        <begin position="1225"/>
        <end position="1277"/>
    </location>
</feature>
<evidence type="ECO:0000256" key="3">
    <source>
        <dbReference type="ARBA" id="ARBA00022801"/>
    </source>
</evidence>
<dbReference type="InterPro" id="IPR052511">
    <property type="entry name" value="ATP-dep_Helicase"/>
</dbReference>
<dbReference type="EMBL" id="JACHGT010000003">
    <property type="protein sequence ID" value="MBB6033634.1"/>
    <property type="molecule type" value="Genomic_DNA"/>
</dbReference>
<name>A0A841FCV9_9ACTN</name>
<dbReference type="Pfam" id="PF08494">
    <property type="entry name" value="DEAD_assoc"/>
    <property type="match status" value="1"/>
</dbReference>
<dbReference type="GO" id="GO:0003677">
    <property type="term" value="F:DNA binding"/>
    <property type="evidence" value="ECO:0007669"/>
    <property type="project" value="UniProtKB-KW"/>
</dbReference>
<keyword evidence="7" id="KW-0234">DNA repair</keyword>
<gene>
    <name evidence="12" type="ORF">HNR73_001484</name>
</gene>
<dbReference type="PROSITE" id="PS51194">
    <property type="entry name" value="HELICASE_CTER"/>
    <property type="match status" value="1"/>
</dbReference>
<keyword evidence="1" id="KW-0547">Nucleotide-binding</keyword>
<dbReference type="Pfam" id="PF23234">
    <property type="entry name" value="WHD_4th_Lhr"/>
    <property type="match status" value="1"/>
</dbReference>
<protein>
    <submittedName>
        <fullName evidence="12">ATP-dependent Lhr-like helicase</fullName>
        <ecNumber evidence="12">3.6.4.-</ecNumber>
    </submittedName>
</protein>
<dbReference type="SUPFAM" id="SSF52540">
    <property type="entry name" value="P-loop containing nucleoside triphosphate hydrolases"/>
    <property type="match status" value="1"/>
</dbReference>
<dbReference type="EC" id="3.6.4.-" evidence="12"/>
<evidence type="ECO:0000313" key="12">
    <source>
        <dbReference type="EMBL" id="MBB6033634.1"/>
    </source>
</evidence>
<dbReference type="InterPro" id="IPR013701">
    <property type="entry name" value="Lhr-like_DEAD/DEAH_assoc"/>
</dbReference>
<feature type="compositionally biased region" description="Basic residues" evidence="9">
    <location>
        <begin position="1228"/>
        <end position="1241"/>
    </location>
</feature>
<dbReference type="PANTHER" id="PTHR47962">
    <property type="entry name" value="ATP-DEPENDENT HELICASE LHR-RELATED-RELATED"/>
    <property type="match status" value="1"/>
</dbReference>
<evidence type="ECO:0000256" key="2">
    <source>
        <dbReference type="ARBA" id="ARBA00022763"/>
    </source>
</evidence>
<evidence type="ECO:0000256" key="9">
    <source>
        <dbReference type="SAM" id="MobiDB-lite"/>
    </source>
</evidence>
<dbReference type="InterPro" id="IPR055367">
    <property type="entry name" value="WH4_Lhr"/>
</dbReference>
<feature type="domain" description="Helicase ATP-binding" evidence="10">
    <location>
        <begin position="32"/>
        <end position="225"/>
    </location>
</feature>
<dbReference type="SMART" id="SM00487">
    <property type="entry name" value="DEXDc"/>
    <property type="match status" value="1"/>
</dbReference>
<evidence type="ECO:0000256" key="6">
    <source>
        <dbReference type="ARBA" id="ARBA00023125"/>
    </source>
</evidence>
<dbReference type="InterPro" id="IPR014001">
    <property type="entry name" value="Helicase_ATP-bd"/>
</dbReference>
<organism evidence="12 13">
    <name type="scientific">Phytomonospora endophytica</name>
    <dbReference type="NCBI Taxonomy" id="714109"/>
    <lineage>
        <taxon>Bacteria</taxon>
        <taxon>Bacillati</taxon>
        <taxon>Actinomycetota</taxon>
        <taxon>Actinomycetes</taxon>
        <taxon>Micromonosporales</taxon>
        <taxon>Micromonosporaceae</taxon>
        <taxon>Phytomonospora</taxon>
    </lineage>
</organism>
<proteinExistence type="predicted"/>